<dbReference type="OrthoDB" id="9906043at2759"/>
<keyword evidence="3" id="KW-0812">Transmembrane</keyword>
<feature type="transmembrane region" description="Helical" evidence="3">
    <location>
        <begin position="48"/>
        <end position="77"/>
    </location>
</feature>
<keyword evidence="6" id="KW-1185">Reference proteome</keyword>
<feature type="domain" description="C-type lectin" evidence="4">
    <location>
        <begin position="142"/>
        <end position="255"/>
    </location>
</feature>
<keyword evidence="1" id="KW-1015">Disulfide bond</keyword>
<sequence length="285" mass="33709">MPHTKDAPQKNIRQAKFEDGMEMVYVNFRKDENQINKKTKNKDKCRKLVPILGIVLIITFLILSIFVGLLFMCYSALRSELTELKQKDSALRSELTELKQKVHDNILPKEESLKEGAHSILADIKNIKKQMGKICPDSWSKNGSFCYYVSENTLTWDKARDECRNFYSELIIISSTDEMNNLGDIYQYKQRYWIGLRRDINDVNTWKWLDGTQMTFSNWNKDEPNNDENKEHCAESMSGPWNDQDCSRHQRFICKKVLSYVESTPYRYFHDMGDWFDMYPDEIQN</sequence>
<dbReference type="Pfam" id="PF00059">
    <property type="entry name" value="Lectin_C"/>
    <property type="match status" value="1"/>
</dbReference>
<keyword evidence="2" id="KW-0175">Coiled coil</keyword>
<keyword evidence="3" id="KW-0472">Membrane</keyword>
<name>A0A8C5QIC5_9ANUR</name>
<evidence type="ECO:0000313" key="6">
    <source>
        <dbReference type="Proteomes" id="UP000694569"/>
    </source>
</evidence>
<dbReference type="SMART" id="SM00034">
    <property type="entry name" value="CLECT"/>
    <property type="match status" value="1"/>
</dbReference>
<dbReference type="Proteomes" id="UP000694569">
    <property type="component" value="Unplaced"/>
</dbReference>
<evidence type="ECO:0000256" key="2">
    <source>
        <dbReference type="SAM" id="Coils"/>
    </source>
</evidence>
<dbReference type="InterPro" id="IPR001304">
    <property type="entry name" value="C-type_lectin-like"/>
</dbReference>
<reference evidence="5" key="1">
    <citation type="submission" date="2025-08" db="UniProtKB">
        <authorList>
            <consortium name="Ensembl"/>
        </authorList>
    </citation>
    <scope>IDENTIFICATION</scope>
</reference>
<dbReference type="InterPro" id="IPR018378">
    <property type="entry name" value="C-type_lectin_CS"/>
</dbReference>
<dbReference type="PROSITE" id="PS50041">
    <property type="entry name" value="C_TYPE_LECTIN_2"/>
    <property type="match status" value="1"/>
</dbReference>
<evidence type="ECO:0000256" key="3">
    <source>
        <dbReference type="SAM" id="Phobius"/>
    </source>
</evidence>
<proteinExistence type="predicted"/>
<dbReference type="InterPro" id="IPR050111">
    <property type="entry name" value="C-type_lectin/snaclec_domain"/>
</dbReference>
<organism evidence="5 6">
    <name type="scientific">Leptobrachium leishanense</name>
    <name type="common">Leishan spiny toad</name>
    <dbReference type="NCBI Taxonomy" id="445787"/>
    <lineage>
        <taxon>Eukaryota</taxon>
        <taxon>Metazoa</taxon>
        <taxon>Chordata</taxon>
        <taxon>Craniata</taxon>
        <taxon>Vertebrata</taxon>
        <taxon>Euteleostomi</taxon>
        <taxon>Amphibia</taxon>
        <taxon>Batrachia</taxon>
        <taxon>Anura</taxon>
        <taxon>Pelobatoidea</taxon>
        <taxon>Megophryidae</taxon>
        <taxon>Leptobrachium</taxon>
    </lineage>
</organism>
<accession>A0A8C5QIC5</accession>
<keyword evidence="3" id="KW-1133">Transmembrane helix</keyword>
<dbReference type="InterPro" id="IPR016186">
    <property type="entry name" value="C-type_lectin-like/link_sf"/>
</dbReference>
<evidence type="ECO:0000256" key="1">
    <source>
        <dbReference type="ARBA" id="ARBA00023157"/>
    </source>
</evidence>
<evidence type="ECO:0000313" key="5">
    <source>
        <dbReference type="Ensembl" id="ENSLLEP00000037785.1"/>
    </source>
</evidence>
<evidence type="ECO:0000259" key="4">
    <source>
        <dbReference type="PROSITE" id="PS50041"/>
    </source>
</evidence>
<dbReference type="PANTHER" id="PTHR22803">
    <property type="entry name" value="MANNOSE, PHOSPHOLIPASE, LECTIN RECEPTOR RELATED"/>
    <property type="match status" value="1"/>
</dbReference>
<dbReference type="Ensembl" id="ENSLLET00000039238.1">
    <property type="protein sequence ID" value="ENSLLEP00000037785.1"/>
    <property type="gene ID" value="ENSLLEG00000023936.1"/>
</dbReference>
<dbReference type="SUPFAM" id="SSF56436">
    <property type="entry name" value="C-type lectin-like"/>
    <property type="match status" value="1"/>
</dbReference>
<dbReference type="PROSITE" id="PS00615">
    <property type="entry name" value="C_TYPE_LECTIN_1"/>
    <property type="match status" value="1"/>
</dbReference>
<feature type="coiled-coil region" evidence="2">
    <location>
        <begin position="74"/>
        <end position="101"/>
    </location>
</feature>
<dbReference type="AlphaFoldDB" id="A0A8C5QIC5"/>
<dbReference type="GeneTree" id="ENSGT01030000234575"/>
<dbReference type="Gene3D" id="3.10.100.10">
    <property type="entry name" value="Mannose-Binding Protein A, subunit A"/>
    <property type="match status" value="1"/>
</dbReference>
<reference evidence="5" key="2">
    <citation type="submission" date="2025-09" db="UniProtKB">
        <authorList>
            <consortium name="Ensembl"/>
        </authorList>
    </citation>
    <scope>IDENTIFICATION</scope>
</reference>
<dbReference type="InterPro" id="IPR016187">
    <property type="entry name" value="CTDL_fold"/>
</dbReference>
<protein>
    <recommendedName>
        <fullName evidence="4">C-type lectin domain-containing protein</fullName>
    </recommendedName>
</protein>